<accession>A0A6J4S2T7</accession>
<name>A0A6J4S2T7_9ACTN</name>
<evidence type="ECO:0000256" key="1">
    <source>
        <dbReference type="SAM" id="MobiDB-lite"/>
    </source>
</evidence>
<organism evidence="2">
    <name type="scientific">uncultured Solirubrobacterales bacterium</name>
    <dbReference type="NCBI Taxonomy" id="768556"/>
    <lineage>
        <taxon>Bacteria</taxon>
        <taxon>Bacillati</taxon>
        <taxon>Actinomycetota</taxon>
        <taxon>Thermoleophilia</taxon>
        <taxon>Solirubrobacterales</taxon>
        <taxon>environmental samples</taxon>
    </lineage>
</organism>
<feature type="region of interest" description="Disordered" evidence="1">
    <location>
        <begin position="53"/>
        <end position="80"/>
    </location>
</feature>
<reference evidence="2" key="1">
    <citation type="submission" date="2020-02" db="EMBL/GenBank/DDBJ databases">
        <authorList>
            <person name="Meier V. D."/>
        </authorList>
    </citation>
    <scope>NUCLEOTIDE SEQUENCE</scope>
    <source>
        <strain evidence="2">AVDCRST_MAG45</strain>
    </source>
</reference>
<protein>
    <submittedName>
        <fullName evidence="2">Uncharacterized protein</fullName>
    </submittedName>
</protein>
<gene>
    <name evidence="2" type="ORF">AVDCRST_MAG45-569</name>
</gene>
<sequence length="80" mass="8501">MVIAVVAVVCVVLVVLAFLVPRLSHGPQRGADRTLSAGQRVAGKAPGFLGRWFQKPFSSGRKAQSKSASAGRRGRDKLPM</sequence>
<dbReference type="InterPro" id="IPR045636">
    <property type="entry name" value="DUF6411"/>
</dbReference>
<dbReference type="Pfam" id="PF19949">
    <property type="entry name" value="DUF6411"/>
    <property type="match status" value="1"/>
</dbReference>
<evidence type="ECO:0000313" key="2">
    <source>
        <dbReference type="EMBL" id="CAA9487950.1"/>
    </source>
</evidence>
<proteinExistence type="predicted"/>
<dbReference type="EMBL" id="CADCVU010000052">
    <property type="protein sequence ID" value="CAA9487950.1"/>
    <property type="molecule type" value="Genomic_DNA"/>
</dbReference>
<dbReference type="AlphaFoldDB" id="A0A6J4S2T7"/>